<sequence length="719" mass="77495">MPIMALSSLQKTGQFVSGDMFGANAVFGLTEDGIPTGAFADAATVLGVQNVRFGGGQADLDPNKPNAAGELPVQGVDAINVVEMRGGALCAELVEFLDWCVRTTASGTPTKATLIIPTKHLSAEDYADFAQEIELFATAAMQQYGDVIAAFQMGNEYWEMGETSYGIKASLGAEALARGMAAAGVAEADQPDILVQMGTAGNLGSEFPAVPGVSDFAARNQAANNQIIDQLSEEARAAIDGVTEHYYYNKLDYEFADLDSGVKNINKDFDIWSGRLGDDLDLRITEWNVKTTADTQHGMVAGSSMVKQFANMIAIGVEGAHVWALDYHSRTALTLDTDEGVRLDAQGRLTNSAQGAVFDLMSDALVGKELVSAGFSNGLPEIAVTAYADAQEMVFYITSRSLEETGFTLDLAAHLPTSAPVTAVQISMDMDSSNGMQWSVGDEAKSVLVNGQPYFYNEHDVDVTLTDMVFADASEIALELKPFDVIELTVQLDTLLEPEEPQIQETPQTPATSAKHYFLGDESDDLIQLTDNIVFIESGAGLDTLVVDAMRSDAVLDIDGFGRPILNVTGFAPEVILTNLERIEFSDGMLALDIEGNSGQAYRLYQASFARTPDEAGLEFWMQQLDSGALSLLDVAEQFLTSAEFSGTYGQNETLGDAQFIDLLYENVLDRSPDVAGYDFWLTQAAQDVSREQMLISFSESDENKQLVAPAIDDGIWFS</sequence>
<dbReference type="SUPFAM" id="SSF51445">
    <property type="entry name" value="(Trans)glycosidases"/>
    <property type="match status" value="1"/>
</dbReference>
<evidence type="ECO:0000313" key="2">
    <source>
        <dbReference type="EMBL" id="MBM1714949.1"/>
    </source>
</evidence>
<evidence type="ECO:0000259" key="1">
    <source>
        <dbReference type="Pfam" id="PF13946"/>
    </source>
</evidence>
<reference evidence="2 3" key="1">
    <citation type="submission" date="2021-01" db="EMBL/GenBank/DDBJ databases">
        <title>Diatom-associated Roseobacters Show Island Model of Population Structure.</title>
        <authorList>
            <person name="Qu L."/>
            <person name="Feng X."/>
            <person name="Chen Y."/>
            <person name="Li L."/>
            <person name="Wang X."/>
            <person name="Hu Z."/>
            <person name="Wang H."/>
            <person name="Luo H."/>
        </authorList>
    </citation>
    <scope>NUCLEOTIDE SEQUENCE [LARGE SCALE GENOMIC DNA]</scope>
    <source>
        <strain evidence="2 3">TR60-84</strain>
    </source>
</reference>
<comment type="caution">
    <text evidence="2">The sequence shown here is derived from an EMBL/GenBank/DDBJ whole genome shotgun (WGS) entry which is preliminary data.</text>
</comment>
<dbReference type="EMBL" id="JAFBRM010000003">
    <property type="protein sequence ID" value="MBM1714949.1"/>
    <property type="molecule type" value="Genomic_DNA"/>
</dbReference>
<dbReference type="InterPro" id="IPR017853">
    <property type="entry name" value="GH"/>
</dbReference>
<gene>
    <name evidence="2" type="ORF">JQV55_15365</name>
</gene>
<accession>A0AAE2VZW4</accession>
<keyword evidence="3" id="KW-1185">Reference proteome</keyword>
<name>A0AAE2VZW4_9RHOB</name>
<feature type="domain" description="DUF4214" evidence="1">
    <location>
        <begin position="636"/>
        <end position="707"/>
    </location>
</feature>
<dbReference type="Proteomes" id="UP000732193">
    <property type="component" value="Unassembled WGS sequence"/>
</dbReference>
<dbReference type="InterPro" id="IPR025282">
    <property type="entry name" value="DUF4214"/>
</dbReference>
<protein>
    <submittedName>
        <fullName evidence="2">DUF4214 domain-containing protein</fullName>
    </submittedName>
</protein>
<dbReference type="Gene3D" id="3.20.20.80">
    <property type="entry name" value="Glycosidases"/>
    <property type="match status" value="1"/>
</dbReference>
<dbReference type="Pfam" id="PF13946">
    <property type="entry name" value="DUF4214"/>
    <property type="match status" value="2"/>
</dbReference>
<dbReference type="RefSeq" id="WP_203242856.1">
    <property type="nucleotide sequence ID" value="NZ_JAFBRH010000003.1"/>
</dbReference>
<dbReference type="Gene3D" id="1.10.3130.20">
    <property type="entry name" value="Phycobilisome linker domain"/>
    <property type="match status" value="1"/>
</dbReference>
<evidence type="ECO:0000313" key="3">
    <source>
        <dbReference type="Proteomes" id="UP000732193"/>
    </source>
</evidence>
<dbReference type="InterPro" id="IPR038255">
    <property type="entry name" value="PBS_linker_sf"/>
</dbReference>
<dbReference type="AlphaFoldDB" id="A0AAE2VZW4"/>
<proteinExistence type="predicted"/>
<feature type="domain" description="DUF4214" evidence="1">
    <location>
        <begin position="602"/>
        <end position="631"/>
    </location>
</feature>
<organism evidence="2 3">
    <name type="scientific">Sulfitobacter geojensis</name>
    <dbReference type="NCBI Taxonomy" id="1342299"/>
    <lineage>
        <taxon>Bacteria</taxon>
        <taxon>Pseudomonadati</taxon>
        <taxon>Pseudomonadota</taxon>
        <taxon>Alphaproteobacteria</taxon>
        <taxon>Rhodobacterales</taxon>
        <taxon>Roseobacteraceae</taxon>
        <taxon>Sulfitobacter</taxon>
    </lineage>
</organism>